<feature type="transmembrane region" description="Helical" evidence="4">
    <location>
        <begin position="65"/>
        <end position="82"/>
    </location>
</feature>
<keyword evidence="2" id="KW-0418">Kinase</keyword>
<dbReference type="InterPro" id="IPR050482">
    <property type="entry name" value="Sensor_HK_TwoCompSys"/>
</dbReference>
<evidence type="ECO:0000256" key="1">
    <source>
        <dbReference type="ARBA" id="ARBA00022679"/>
    </source>
</evidence>
<dbReference type="Gene3D" id="1.20.5.1930">
    <property type="match status" value="1"/>
</dbReference>
<name>A0A244CT15_PSEDV</name>
<feature type="domain" description="Signal transduction histidine kinase subgroup 3 dimerisation and phosphoacceptor" evidence="5">
    <location>
        <begin position="190"/>
        <end position="256"/>
    </location>
</feature>
<feature type="transmembrane region" description="Helical" evidence="4">
    <location>
        <begin position="109"/>
        <end position="128"/>
    </location>
</feature>
<comment type="caution">
    <text evidence="6">The sequence shown here is derived from an EMBL/GenBank/DDBJ whole genome shotgun (WGS) entry which is preliminary data.</text>
</comment>
<feature type="transmembrane region" description="Helical" evidence="4">
    <location>
        <begin position="88"/>
        <end position="104"/>
    </location>
</feature>
<feature type="transmembrane region" description="Helical" evidence="4">
    <location>
        <begin position="7"/>
        <end position="28"/>
    </location>
</feature>
<dbReference type="PANTHER" id="PTHR24421:SF59">
    <property type="entry name" value="OXYGEN SENSOR HISTIDINE KINASE NREB"/>
    <property type="match status" value="1"/>
</dbReference>
<evidence type="ECO:0000313" key="6">
    <source>
        <dbReference type="EMBL" id="OUL58772.1"/>
    </source>
</evidence>
<dbReference type="GO" id="GO:0000155">
    <property type="term" value="F:phosphorelay sensor kinase activity"/>
    <property type="evidence" value="ECO:0007669"/>
    <property type="project" value="InterPro"/>
</dbReference>
<dbReference type="PROSITE" id="PS51257">
    <property type="entry name" value="PROKAR_LIPOPROTEIN"/>
    <property type="match status" value="1"/>
</dbReference>
<gene>
    <name evidence="6" type="ORF">B1199_00335</name>
</gene>
<evidence type="ECO:0000259" key="5">
    <source>
        <dbReference type="Pfam" id="PF07730"/>
    </source>
</evidence>
<keyword evidence="3" id="KW-0902">Two-component regulatory system</keyword>
<dbReference type="Proteomes" id="UP000194841">
    <property type="component" value="Unassembled WGS sequence"/>
</dbReference>
<keyword evidence="4" id="KW-0472">Membrane</keyword>
<reference evidence="6 7" key="1">
    <citation type="submission" date="2017-02" db="EMBL/GenBank/DDBJ databases">
        <title>Pseudoalteromonas ulvae TC14 Genome.</title>
        <authorList>
            <person name="Molmeret M."/>
        </authorList>
    </citation>
    <scope>NUCLEOTIDE SEQUENCE [LARGE SCALE GENOMIC DNA]</scope>
    <source>
        <strain evidence="6">TC14</strain>
    </source>
</reference>
<accession>A0A244CT15</accession>
<dbReference type="RefSeq" id="WP_086742151.1">
    <property type="nucleotide sequence ID" value="NZ_MWPV01000001.1"/>
</dbReference>
<evidence type="ECO:0000256" key="2">
    <source>
        <dbReference type="ARBA" id="ARBA00022777"/>
    </source>
</evidence>
<keyword evidence="7" id="KW-1185">Reference proteome</keyword>
<keyword evidence="1" id="KW-0808">Transferase</keyword>
<evidence type="ECO:0000256" key="3">
    <source>
        <dbReference type="ARBA" id="ARBA00023012"/>
    </source>
</evidence>
<protein>
    <recommendedName>
        <fullName evidence="5">Signal transduction histidine kinase subgroup 3 dimerisation and phosphoacceptor domain-containing protein</fullName>
    </recommendedName>
</protein>
<dbReference type="GO" id="GO:0046983">
    <property type="term" value="F:protein dimerization activity"/>
    <property type="evidence" value="ECO:0007669"/>
    <property type="project" value="InterPro"/>
</dbReference>
<keyword evidence="4" id="KW-1133">Transmembrane helix</keyword>
<dbReference type="EMBL" id="MWPV01000001">
    <property type="protein sequence ID" value="OUL58772.1"/>
    <property type="molecule type" value="Genomic_DNA"/>
</dbReference>
<dbReference type="SUPFAM" id="SSF55874">
    <property type="entry name" value="ATPase domain of HSP90 chaperone/DNA topoisomerase II/histidine kinase"/>
    <property type="match status" value="1"/>
</dbReference>
<sequence>MLHLKSSINWLLTLAGVLGCGAILAGLAGADHDLLTINVISLFALFITGFLLVSLTDGIPSVSNSLAGAIVLQCLCAFAIAYIINSDILYILLVIIAGQIPFIFKQTVALAVLVCNHLLLSLMLYFHGVELTSFWQFLLQSSLFFAFQIFAFAASRVAVNEAIANKQLTLLNAELVSTRALLSDSIRQSERLKISRDLHDICGHQLTALILNLEFAAKQTEQQSGIANQTLLQSKELARALLNEIRDIVKTIRHHDQLDLYAALNEIKQVLPGTSLNIEIEQSVTIESHTVAECILRICQEAITNAIKHSALRDITVSISRQDDSLIVQISNSQLHQHLVKFGSGLTSISERASQLGGTLSLTQTPSQFVLCVTLPLNDSRGTL</sequence>
<keyword evidence="4" id="KW-0812">Transmembrane</keyword>
<evidence type="ECO:0000313" key="7">
    <source>
        <dbReference type="Proteomes" id="UP000194841"/>
    </source>
</evidence>
<dbReference type="OrthoDB" id="9797605at2"/>
<dbReference type="AlphaFoldDB" id="A0A244CT15"/>
<dbReference type="CDD" id="cd16917">
    <property type="entry name" value="HATPase_UhpB-NarQ-NarX-like"/>
    <property type="match status" value="1"/>
</dbReference>
<dbReference type="PANTHER" id="PTHR24421">
    <property type="entry name" value="NITRATE/NITRITE SENSOR PROTEIN NARX-RELATED"/>
    <property type="match status" value="1"/>
</dbReference>
<dbReference type="InterPro" id="IPR011712">
    <property type="entry name" value="Sig_transdc_His_kin_sub3_dim/P"/>
</dbReference>
<proteinExistence type="predicted"/>
<dbReference type="Pfam" id="PF07730">
    <property type="entry name" value="HisKA_3"/>
    <property type="match status" value="1"/>
</dbReference>
<dbReference type="Gene3D" id="3.30.565.10">
    <property type="entry name" value="Histidine kinase-like ATPase, C-terminal domain"/>
    <property type="match status" value="1"/>
</dbReference>
<evidence type="ECO:0000256" key="4">
    <source>
        <dbReference type="SAM" id="Phobius"/>
    </source>
</evidence>
<feature type="transmembrane region" description="Helical" evidence="4">
    <location>
        <begin position="34"/>
        <end position="53"/>
    </location>
</feature>
<dbReference type="GO" id="GO:0016020">
    <property type="term" value="C:membrane"/>
    <property type="evidence" value="ECO:0007669"/>
    <property type="project" value="InterPro"/>
</dbReference>
<dbReference type="InterPro" id="IPR036890">
    <property type="entry name" value="HATPase_C_sf"/>
</dbReference>
<organism evidence="6 7">
    <name type="scientific">Pseudoalteromonas ulvae</name>
    <dbReference type="NCBI Taxonomy" id="107327"/>
    <lineage>
        <taxon>Bacteria</taxon>
        <taxon>Pseudomonadati</taxon>
        <taxon>Pseudomonadota</taxon>
        <taxon>Gammaproteobacteria</taxon>
        <taxon>Alteromonadales</taxon>
        <taxon>Pseudoalteromonadaceae</taxon>
        <taxon>Pseudoalteromonas</taxon>
    </lineage>
</organism>